<dbReference type="GO" id="GO:0006178">
    <property type="term" value="P:guanine salvage"/>
    <property type="evidence" value="ECO:0007669"/>
    <property type="project" value="TreeGrafter"/>
</dbReference>
<accession>R4UJN7</accession>
<proteinExistence type="inferred from homology"/>
<keyword evidence="7 15" id="KW-0328">Glycosyltransferase</keyword>
<dbReference type="GO" id="GO:0005829">
    <property type="term" value="C:cytosol"/>
    <property type="evidence" value="ECO:0007669"/>
    <property type="project" value="TreeGrafter"/>
</dbReference>
<evidence type="ECO:0000256" key="7">
    <source>
        <dbReference type="ARBA" id="ARBA00022676"/>
    </source>
</evidence>
<evidence type="ECO:0000256" key="10">
    <source>
        <dbReference type="ARBA" id="ARBA00022726"/>
    </source>
</evidence>
<dbReference type="EMBL" id="CP005078">
    <property type="protein sequence ID" value="AGM26355.1"/>
    <property type="molecule type" value="Genomic_DNA"/>
</dbReference>
<dbReference type="GO" id="GO:0000287">
    <property type="term" value="F:magnesium ion binding"/>
    <property type="evidence" value="ECO:0007669"/>
    <property type="project" value="TreeGrafter"/>
</dbReference>
<evidence type="ECO:0000256" key="8">
    <source>
        <dbReference type="ARBA" id="ARBA00022679"/>
    </source>
</evidence>
<dbReference type="PANTHER" id="PTHR43340:SF1">
    <property type="entry name" value="HYPOXANTHINE PHOSPHORIBOSYLTRANSFERASE"/>
    <property type="match status" value="1"/>
</dbReference>
<keyword evidence="12 15" id="KW-0460">Magnesium</keyword>
<dbReference type="CDD" id="cd06223">
    <property type="entry name" value="PRTases_typeI"/>
    <property type="match status" value="1"/>
</dbReference>
<keyword evidence="6 15" id="KW-0963">Cytoplasm</keyword>
<dbReference type="OrthoDB" id="9802824at2"/>
<keyword evidence="9 15" id="KW-0479">Metal-binding</keyword>
<dbReference type="AlphaFoldDB" id="R4UJN7"/>
<evidence type="ECO:0000256" key="4">
    <source>
        <dbReference type="ARBA" id="ARBA00004676"/>
    </source>
</evidence>
<comment type="cofactor">
    <cofactor evidence="1 15">
        <name>Mg(2+)</name>
        <dbReference type="ChEBI" id="CHEBI:18420"/>
    </cofactor>
</comment>
<evidence type="ECO:0000256" key="2">
    <source>
        <dbReference type="ARBA" id="ARBA00004496"/>
    </source>
</evidence>
<dbReference type="PATRIC" id="fig|1276229.3.peg.760"/>
<comment type="subcellular location">
    <subcellularLocation>
        <location evidence="2 15">Cytoplasm</location>
    </subcellularLocation>
</comment>
<dbReference type="GO" id="GO:0000166">
    <property type="term" value="F:nucleotide binding"/>
    <property type="evidence" value="ECO:0007669"/>
    <property type="project" value="UniProtKB-KW"/>
</dbReference>
<evidence type="ECO:0000256" key="13">
    <source>
        <dbReference type="ARBA" id="ARBA00048811"/>
    </source>
</evidence>
<dbReference type="GO" id="GO:0006166">
    <property type="term" value="P:purine ribonucleoside salvage"/>
    <property type="evidence" value="ECO:0007669"/>
    <property type="project" value="UniProtKB-KW"/>
</dbReference>
<dbReference type="eggNOG" id="COG0634">
    <property type="taxonomic scope" value="Bacteria"/>
</dbReference>
<dbReference type="PANTHER" id="PTHR43340">
    <property type="entry name" value="HYPOXANTHINE-GUANINE PHOSPHORIBOSYLTRANSFERASE"/>
    <property type="match status" value="1"/>
</dbReference>
<evidence type="ECO:0000256" key="11">
    <source>
        <dbReference type="ARBA" id="ARBA00022741"/>
    </source>
</evidence>
<evidence type="ECO:0000256" key="1">
    <source>
        <dbReference type="ARBA" id="ARBA00001946"/>
    </source>
</evidence>
<comment type="pathway">
    <text evidence="4">Purine metabolism; GMP biosynthesis via salvage pathway; GMP from guanine: step 1/1.</text>
</comment>
<dbReference type="HOGENOM" id="CLU_073615_0_1_14"/>
<evidence type="ECO:0000313" key="17">
    <source>
        <dbReference type="EMBL" id="AGM26355.1"/>
    </source>
</evidence>
<dbReference type="NCBIfam" id="TIGR01203">
    <property type="entry name" value="HGPRTase"/>
    <property type="match status" value="1"/>
</dbReference>
<reference evidence="17 18" key="1">
    <citation type="journal article" date="2013" name="Genome Biol. Evol.">
        <title>Complete genomes of two dipteran-associated spiroplasmas provided insights into the origin, dynamics, and impacts of viral invasion in spiroplasma.</title>
        <authorList>
            <person name="Ku C."/>
            <person name="Lo W.S."/>
            <person name="Chen L.L."/>
            <person name="Kuo C.H."/>
        </authorList>
    </citation>
    <scope>NUCLEOTIDE SEQUENCE [LARGE SCALE GENOMIC DNA]</scope>
    <source>
        <strain evidence="17">EA-1</strain>
    </source>
</reference>
<dbReference type="InterPro" id="IPR000836">
    <property type="entry name" value="PRTase_dom"/>
</dbReference>
<evidence type="ECO:0000256" key="15">
    <source>
        <dbReference type="RuleBase" id="RU364099"/>
    </source>
</evidence>
<dbReference type="GO" id="GO:0004422">
    <property type="term" value="F:hypoxanthine phosphoribosyltransferase activity"/>
    <property type="evidence" value="ECO:0007669"/>
    <property type="project" value="InterPro"/>
</dbReference>
<feature type="domain" description="Phosphoribosyltransferase" evidence="16">
    <location>
        <begin position="13"/>
        <end position="168"/>
    </location>
</feature>
<evidence type="ECO:0000256" key="12">
    <source>
        <dbReference type="ARBA" id="ARBA00022842"/>
    </source>
</evidence>
<keyword evidence="8 15" id="KW-0808">Transferase</keyword>
<evidence type="ECO:0000256" key="6">
    <source>
        <dbReference type="ARBA" id="ARBA00022490"/>
    </source>
</evidence>
<comment type="pathway">
    <text evidence="3 15">Purine metabolism; IMP biosynthesis via salvage pathway; IMP from hypoxanthine: step 1/1.</text>
</comment>
<evidence type="ECO:0000256" key="14">
    <source>
        <dbReference type="ARBA" id="ARBA00049402"/>
    </source>
</evidence>
<organism evidence="17 18">
    <name type="scientific">Spiroplasma syrphidicola EA-1</name>
    <dbReference type="NCBI Taxonomy" id="1276229"/>
    <lineage>
        <taxon>Bacteria</taxon>
        <taxon>Bacillati</taxon>
        <taxon>Mycoplasmatota</taxon>
        <taxon>Mollicutes</taxon>
        <taxon>Entomoplasmatales</taxon>
        <taxon>Spiroplasmataceae</taxon>
        <taxon>Spiroplasma</taxon>
    </lineage>
</organism>
<evidence type="ECO:0000256" key="5">
    <source>
        <dbReference type="ARBA" id="ARBA00008391"/>
    </source>
</evidence>
<keyword evidence="11 15" id="KW-0547">Nucleotide-binding</keyword>
<sequence>MKIHPLVKEVLYTREEIAAKCKELAVAVNQYYHANSQDNKDNTVICLGLLKGCIPFMAMLLLDLEIEVETEYMTVSSYAGGVAGNLNPEIMFDLVADVEDRDVLLVEDIIDSGKTIKLVKDYLLDKGARSVKVVTLLDKKSGRKVDLAADWYGFDVPAAFLIGFGLDYEERLRNLPYVAIADVEKIKAWTWEK</sequence>
<dbReference type="GO" id="GO:0046100">
    <property type="term" value="P:hypoxanthine metabolic process"/>
    <property type="evidence" value="ECO:0007669"/>
    <property type="project" value="TreeGrafter"/>
</dbReference>
<evidence type="ECO:0000313" key="18">
    <source>
        <dbReference type="Proteomes" id="UP000013963"/>
    </source>
</evidence>
<dbReference type="KEGG" id="ssyr:SSYRP_v1c07650"/>
<dbReference type="Gene3D" id="3.40.50.2020">
    <property type="match status" value="1"/>
</dbReference>
<dbReference type="InterPro" id="IPR029057">
    <property type="entry name" value="PRTase-like"/>
</dbReference>
<evidence type="ECO:0000256" key="9">
    <source>
        <dbReference type="ARBA" id="ARBA00022723"/>
    </source>
</evidence>
<dbReference type="EC" id="2.4.2.8" evidence="15"/>
<protein>
    <recommendedName>
        <fullName evidence="15">Hypoxanthine phosphoribosyltransferase</fullName>
        <ecNumber evidence="15">2.4.2.8</ecNumber>
    </recommendedName>
</protein>
<dbReference type="GO" id="GO:0032264">
    <property type="term" value="P:IMP salvage"/>
    <property type="evidence" value="ECO:0007669"/>
    <property type="project" value="UniProtKB-UniPathway"/>
</dbReference>
<comment type="similarity">
    <text evidence="5 15">Belongs to the purine/pyrimidine phosphoribosyltransferase family.</text>
</comment>
<dbReference type="STRING" id="1276229.SSYRP_v1c07650"/>
<evidence type="ECO:0000259" key="16">
    <source>
        <dbReference type="Pfam" id="PF00156"/>
    </source>
</evidence>
<dbReference type="GO" id="GO:0052657">
    <property type="term" value="F:guanine phosphoribosyltransferase activity"/>
    <property type="evidence" value="ECO:0007669"/>
    <property type="project" value="RHEA"/>
</dbReference>
<name>R4UJN7_9MOLU</name>
<keyword evidence="10 15" id="KW-0660">Purine salvage</keyword>
<dbReference type="Proteomes" id="UP000013963">
    <property type="component" value="Chromosome"/>
</dbReference>
<dbReference type="RefSeq" id="WP_016340998.1">
    <property type="nucleotide sequence ID" value="NC_021284.1"/>
</dbReference>
<dbReference type="SUPFAM" id="SSF53271">
    <property type="entry name" value="PRTase-like"/>
    <property type="match status" value="1"/>
</dbReference>
<evidence type="ECO:0000256" key="3">
    <source>
        <dbReference type="ARBA" id="ARBA00004669"/>
    </source>
</evidence>
<dbReference type="Pfam" id="PF00156">
    <property type="entry name" value="Pribosyltran"/>
    <property type="match status" value="1"/>
</dbReference>
<dbReference type="InterPro" id="IPR050408">
    <property type="entry name" value="HGPRT"/>
</dbReference>
<dbReference type="InterPro" id="IPR005904">
    <property type="entry name" value="Hxn_phspho_trans"/>
</dbReference>
<comment type="catalytic activity">
    <reaction evidence="14">
        <text>IMP + diphosphate = hypoxanthine + 5-phospho-alpha-D-ribose 1-diphosphate</text>
        <dbReference type="Rhea" id="RHEA:17973"/>
        <dbReference type="ChEBI" id="CHEBI:17368"/>
        <dbReference type="ChEBI" id="CHEBI:33019"/>
        <dbReference type="ChEBI" id="CHEBI:58017"/>
        <dbReference type="ChEBI" id="CHEBI:58053"/>
        <dbReference type="EC" id="2.4.2.8"/>
    </reaction>
    <physiologicalReaction direction="right-to-left" evidence="14">
        <dbReference type="Rhea" id="RHEA:17975"/>
    </physiologicalReaction>
</comment>
<dbReference type="UniPathway" id="UPA00591">
    <property type="reaction ID" value="UER00648"/>
</dbReference>
<comment type="catalytic activity">
    <reaction evidence="13">
        <text>GMP + diphosphate = guanine + 5-phospho-alpha-D-ribose 1-diphosphate</text>
        <dbReference type="Rhea" id="RHEA:25424"/>
        <dbReference type="ChEBI" id="CHEBI:16235"/>
        <dbReference type="ChEBI" id="CHEBI:33019"/>
        <dbReference type="ChEBI" id="CHEBI:58017"/>
        <dbReference type="ChEBI" id="CHEBI:58115"/>
        <dbReference type="EC" id="2.4.2.8"/>
    </reaction>
    <physiologicalReaction direction="right-to-left" evidence="13">
        <dbReference type="Rhea" id="RHEA:25426"/>
    </physiologicalReaction>
</comment>
<dbReference type="GO" id="GO:0032263">
    <property type="term" value="P:GMP salvage"/>
    <property type="evidence" value="ECO:0007669"/>
    <property type="project" value="TreeGrafter"/>
</dbReference>
<gene>
    <name evidence="17" type="primary">hprT2</name>
    <name evidence="17" type="ORF">SSYRP_v1c07650</name>
</gene>
<keyword evidence="18" id="KW-1185">Reference proteome</keyword>